<evidence type="ECO:0000313" key="2">
    <source>
        <dbReference type="EMBL" id="CAA7029292.1"/>
    </source>
</evidence>
<dbReference type="InterPro" id="IPR027417">
    <property type="entry name" value="P-loop_NTPase"/>
</dbReference>
<dbReference type="Gene3D" id="3.40.50.300">
    <property type="entry name" value="P-loop containing nucleotide triphosphate hydrolases"/>
    <property type="match status" value="1"/>
</dbReference>
<organism evidence="2 3">
    <name type="scientific">Microthlaspi erraticum</name>
    <dbReference type="NCBI Taxonomy" id="1685480"/>
    <lineage>
        <taxon>Eukaryota</taxon>
        <taxon>Viridiplantae</taxon>
        <taxon>Streptophyta</taxon>
        <taxon>Embryophyta</taxon>
        <taxon>Tracheophyta</taxon>
        <taxon>Spermatophyta</taxon>
        <taxon>Magnoliopsida</taxon>
        <taxon>eudicotyledons</taxon>
        <taxon>Gunneridae</taxon>
        <taxon>Pentapetalae</taxon>
        <taxon>rosids</taxon>
        <taxon>malvids</taxon>
        <taxon>Brassicales</taxon>
        <taxon>Brassicaceae</taxon>
        <taxon>Coluteocarpeae</taxon>
        <taxon>Microthlaspi</taxon>
    </lineage>
</organism>
<dbReference type="PANTHER" id="PTHR23274:SF53">
    <property type="entry name" value="ATP-DEPENDENT DNA HELICASE"/>
    <property type="match status" value="1"/>
</dbReference>
<dbReference type="GO" id="GO:0005657">
    <property type="term" value="C:replication fork"/>
    <property type="evidence" value="ECO:0007669"/>
    <property type="project" value="TreeGrafter"/>
</dbReference>
<dbReference type="AlphaFoldDB" id="A0A6D2INS2"/>
<accession>A0A6D2INS2</accession>
<feature type="domain" description="DNA helicase Pif1-like 2B" evidence="1">
    <location>
        <begin position="16"/>
        <end position="62"/>
    </location>
</feature>
<dbReference type="Pfam" id="PF21530">
    <property type="entry name" value="Pif1_2B_dom"/>
    <property type="match status" value="1"/>
</dbReference>
<dbReference type="FunFam" id="3.40.50.300:FF:002884">
    <property type="entry name" value="ATP-dependent DNA helicase"/>
    <property type="match status" value="1"/>
</dbReference>
<comment type="caution">
    <text evidence="2">The sequence shown here is derived from an EMBL/GenBank/DDBJ whole genome shotgun (WGS) entry which is preliminary data.</text>
</comment>
<evidence type="ECO:0000313" key="3">
    <source>
        <dbReference type="Proteomes" id="UP000467841"/>
    </source>
</evidence>
<protein>
    <recommendedName>
        <fullName evidence="1">DNA helicase Pif1-like 2B domain-containing protein</fullName>
    </recommendedName>
</protein>
<dbReference type="OrthoDB" id="1930718at2759"/>
<dbReference type="Proteomes" id="UP000467841">
    <property type="component" value="Unassembled WGS sequence"/>
</dbReference>
<reference evidence="2" key="1">
    <citation type="submission" date="2020-01" db="EMBL/GenBank/DDBJ databases">
        <authorList>
            <person name="Mishra B."/>
        </authorList>
    </citation>
    <scope>NUCLEOTIDE SEQUENCE [LARGE SCALE GENOMIC DNA]</scope>
</reference>
<dbReference type="SUPFAM" id="SSF52540">
    <property type="entry name" value="P-loop containing nucleoside triphosphate hydrolases"/>
    <property type="match status" value="1"/>
</dbReference>
<dbReference type="PANTHER" id="PTHR23274">
    <property type="entry name" value="DNA HELICASE-RELATED"/>
    <property type="match status" value="1"/>
</dbReference>
<name>A0A6D2INS2_9BRAS</name>
<dbReference type="EMBL" id="CACVBM020001079">
    <property type="protein sequence ID" value="CAA7029292.1"/>
    <property type="molecule type" value="Genomic_DNA"/>
</dbReference>
<gene>
    <name evidence="2" type="ORF">MERR_LOCUS16527</name>
</gene>
<dbReference type="InterPro" id="IPR049163">
    <property type="entry name" value="Pif1-like_2B_dom"/>
</dbReference>
<evidence type="ECO:0000259" key="1">
    <source>
        <dbReference type="Pfam" id="PF21530"/>
    </source>
</evidence>
<sequence length="183" mass="20874">MEKETKEDDELLYPTEFLNSLKFPGLPDHYLTLKIGSPVMLIRNMNQKEGLCNGTRLIVTHLGDRVIEAEILTGTRVGKKVLIPRIILSPPYSKWPFKLKRRQFPLRLCYAMTINKSQGQSLKKVGLYLPKPVFSHGQLYVALSRVTSEAGLTILNIQTTKEMANTIKNIVYREVFNNIPKTT</sequence>
<dbReference type="GO" id="GO:0006260">
    <property type="term" value="P:DNA replication"/>
    <property type="evidence" value="ECO:0007669"/>
    <property type="project" value="TreeGrafter"/>
</dbReference>
<dbReference type="CDD" id="cd18809">
    <property type="entry name" value="SF1_C_RecD"/>
    <property type="match status" value="1"/>
</dbReference>
<proteinExistence type="predicted"/>
<keyword evidence="3" id="KW-1185">Reference proteome</keyword>